<evidence type="ECO:0000313" key="3">
    <source>
        <dbReference type="Proteomes" id="UP000177528"/>
    </source>
</evidence>
<feature type="transmembrane region" description="Helical" evidence="1">
    <location>
        <begin position="145"/>
        <end position="162"/>
    </location>
</feature>
<keyword evidence="1" id="KW-0472">Membrane</keyword>
<feature type="transmembrane region" description="Helical" evidence="1">
    <location>
        <begin position="221"/>
        <end position="242"/>
    </location>
</feature>
<feature type="transmembrane region" description="Helical" evidence="1">
    <location>
        <begin position="97"/>
        <end position="115"/>
    </location>
</feature>
<protein>
    <submittedName>
        <fullName evidence="2">Uncharacterized protein</fullName>
    </submittedName>
</protein>
<feature type="transmembrane region" description="Helical" evidence="1">
    <location>
        <begin position="7"/>
        <end position="30"/>
    </location>
</feature>
<proteinExistence type="predicted"/>
<gene>
    <name evidence="2" type="ORF">A3D99_01535</name>
</gene>
<sequence length="1229" mass="137258">MEERKFFNAYTLGLFLIIAISIATHWQWFIPHGILTASDWWYLPNDVLKEYLTAPKILEGSIDFNPGRLTPTFDLIRVIGGFISFFVHGFPLWERLFFLWPIALLGPIPIYALLYKRFGSSLGAIAGSLIYTFNSYILAREISHIHIAIAYLLLIPTILYALDALLTRPSMRTSAIFTFITILFSIYEIRVLYITTGILIAYLIAKYLTKSATASYRTFAMMQLSAIIIVLAQSFWLIPFIFAPSSLGYATFTQRALFQSFTKLEHASTLTDPSWTGNGFLPFTTQPVMLLSYAIPILAVLWIIVKPRNERTNDLWFWLMIGLGGIFLSQGQNMPFRGVYQWLFENVPGFRLFRDSSKFNVVTSIAYAFLIGASVTYIQKRRVLFSLTALACIGAIVGINVYPFISSQIHDLTTPYTLPKEYQEITKILQDNSTFSRSLWIPAPQRFVYFSETHPRVDAGTVLNQEWKPFIKDPSDVYSFFTQPNAKALLNFGSIKYIGVPSDTTHDIYQWFPRTKKAFASLINPIPGLQPINKSDAAIPLWENKDAKDRIYIANDVTLVDSSALEFSNLDTNKTGAFIFRPDIPGYLFSLLTQTLATNQEAKPFNLENLHIENNSVTTKLQLVPNSKLKTTTREVTNDIISEIYAQRTDETVSLYYKLDEKNASIGTFKSVSDTFLVYINGKAFPAFTPTNDEKAIGVARLQQTGNRAELYSRTETGNTLIQDPSFENSIPGEVGDCANEDSSPLESNGIEANLVPDATNGTQGLALSAKKHLGCIFFPIQHSKNATLYSLTFDHKTKSGDSGSIKILDETAPGAQLAAQELERGTNWHTSTSTFQTPSTFKNKLTAYIYQPGSTGEDGPATTVFDNIQIDAYQLLGETVFASEAPQQKGLSTKDFEKADAFITPKHPYTPEEIVLDGEFENGITYTAGDCNNSDKTLPAKNGIAAQIIQENSNHALSIKAAQHLACVGMILSSLDPVFDHFISMRYKNTQGTPPSIALYSPDGKSVAPIVLPEQNDSAWHEFRTIIRANEAAPNSTLMLYVSAENHASEAAFDDIHIVPIPILPDISITSANKPLPQTKTQVQTINPLVHTIKSEAIDRHRLLLLSSRYDQGWKLFVRPQGAPRLSWWRRILRTPPGVEISAQTHIKANAFVNGWVLDPVEIETALGNQALPEFIIEYWPQRFMDAGRTISLTVLFAYFGGVALILLGKKIPYRKGTGSNKDTKSHV</sequence>
<keyword evidence="1" id="KW-1133">Transmembrane helix</keyword>
<feature type="transmembrane region" description="Helical" evidence="1">
    <location>
        <begin position="1192"/>
        <end position="1209"/>
    </location>
</feature>
<feature type="transmembrane region" description="Helical" evidence="1">
    <location>
        <begin position="192"/>
        <end position="209"/>
    </location>
</feature>
<feature type="transmembrane region" description="Helical" evidence="1">
    <location>
        <begin position="122"/>
        <end position="139"/>
    </location>
</feature>
<feature type="transmembrane region" description="Helical" evidence="1">
    <location>
        <begin position="359"/>
        <end position="378"/>
    </location>
</feature>
<dbReference type="EMBL" id="MHHR01000033">
    <property type="protein sequence ID" value="OGY33122.1"/>
    <property type="molecule type" value="Genomic_DNA"/>
</dbReference>
<comment type="caution">
    <text evidence="2">The sequence shown here is derived from an EMBL/GenBank/DDBJ whole genome shotgun (WGS) entry which is preliminary data.</text>
</comment>
<keyword evidence="1" id="KW-0812">Transmembrane</keyword>
<dbReference type="Gene3D" id="2.60.120.260">
    <property type="entry name" value="Galactose-binding domain-like"/>
    <property type="match status" value="1"/>
</dbReference>
<feature type="transmembrane region" description="Helical" evidence="1">
    <location>
        <begin position="383"/>
        <end position="405"/>
    </location>
</feature>
<dbReference type="Proteomes" id="UP000177528">
    <property type="component" value="Unassembled WGS sequence"/>
</dbReference>
<feature type="transmembrane region" description="Helical" evidence="1">
    <location>
        <begin position="280"/>
        <end position="303"/>
    </location>
</feature>
<evidence type="ECO:0000313" key="2">
    <source>
        <dbReference type="EMBL" id="OGY33122.1"/>
    </source>
</evidence>
<accession>A0A1G1WZE0</accession>
<name>A0A1G1WZE0_9BACT</name>
<dbReference type="AlphaFoldDB" id="A0A1G1WZE0"/>
<organism evidence="2 3">
    <name type="scientific">Candidatus Andersenbacteria bacterium RIFCSPHIGHO2_12_FULL_45_11</name>
    <dbReference type="NCBI Taxonomy" id="1797281"/>
    <lineage>
        <taxon>Bacteria</taxon>
        <taxon>Candidatus Anderseniibacteriota</taxon>
    </lineage>
</organism>
<feature type="transmembrane region" description="Helical" evidence="1">
    <location>
        <begin position="315"/>
        <end position="332"/>
    </location>
</feature>
<reference evidence="2 3" key="1">
    <citation type="journal article" date="2016" name="Nat. Commun.">
        <title>Thousands of microbial genomes shed light on interconnected biogeochemical processes in an aquifer system.</title>
        <authorList>
            <person name="Anantharaman K."/>
            <person name="Brown C.T."/>
            <person name="Hug L.A."/>
            <person name="Sharon I."/>
            <person name="Castelle C.J."/>
            <person name="Probst A.J."/>
            <person name="Thomas B.C."/>
            <person name="Singh A."/>
            <person name="Wilkins M.J."/>
            <person name="Karaoz U."/>
            <person name="Brodie E.L."/>
            <person name="Williams K.H."/>
            <person name="Hubbard S.S."/>
            <person name="Banfield J.F."/>
        </authorList>
    </citation>
    <scope>NUCLEOTIDE SEQUENCE [LARGE SCALE GENOMIC DNA]</scope>
</reference>
<evidence type="ECO:0000256" key="1">
    <source>
        <dbReference type="SAM" id="Phobius"/>
    </source>
</evidence>